<feature type="region of interest" description="Disordered" evidence="1">
    <location>
        <begin position="510"/>
        <end position="529"/>
    </location>
</feature>
<keyword evidence="2" id="KW-1133">Transmembrane helix</keyword>
<feature type="transmembrane region" description="Helical" evidence="2">
    <location>
        <begin position="279"/>
        <end position="302"/>
    </location>
</feature>
<gene>
    <name evidence="3" type="ORF">SAMN05192539_1001222</name>
</gene>
<reference evidence="4" key="1">
    <citation type="submission" date="2016-10" db="EMBL/GenBank/DDBJ databases">
        <authorList>
            <person name="Varghese N."/>
            <person name="Submissions S."/>
        </authorList>
    </citation>
    <scope>NUCLEOTIDE SEQUENCE [LARGE SCALE GENOMIC DNA]</scope>
    <source>
        <strain evidence="4">LMG 26031</strain>
    </source>
</reference>
<evidence type="ECO:0000256" key="1">
    <source>
        <dbReference type="SAM" id="MobiDB-lite"/>
    </source>
</evidence>
<feature type="transmembrane region" description="Helical" evidence="2">
    <location>
        <begin position="141"/>
        <end position="160"/>
    </location>
</feature>
<organism evidence="3 4">
    <name type="scientific">Paraburkholderia diazotrophica</name>
    <dbReference type="NCBI Taxonomy" id="667676"/>
    <lineage>
        <taxon>Bacteria</taxon>
        <taxon>Pseudomonadati</taxon>
        <taxon>Pseudomonadota</taxon>
        <taxon>Betaproteobacteria</taxon>
        <taxon>Burkholderiales</taxon>
        <taxon>Burkholderiaceae</taxon>
        <taxon>Paraburkholderia</taxon>
    </lineage>
</organism>
<dbReference type="STRING" id="667676.SAMN05192539_1001222"/>
<feature type="transmembrane region" description="Helical" evidence="2">
    <location>
        <begin position="59"/>
        <end position="75"/>
    </location>
</feature>
<dbReference type="Proteomes" id="UP000198866">
    <property type="component" value="Unassembled WGS sequence"/>
</dbReference>
<dbReference type="RefSeq" id="WP_090861826.1">
    <property type="nucleotide sequence ID" value="NZ_FNYE01000001.1"/>
</dbReference>
<accession>A0A1H6QAX7</accession>
<feature type="transmembrane region" description="Helical" evidence="2">
    <location>
        <begin position="32"/>
        <end position="53"/>
    </location>
</feature>
<evidence type="ECO:0000313" key="3">
    <source>
        <dbReference type="EMBL" id="SEI40893.1"/>
    </source>
</evidence>
<name>A0A1H6QAX7_9BURK</name>
<protein>
    <recommendedName>
        <fullName evidence="5">O-Antigen ligase</fullName>
    </recommendedName>
</protein>
<dbReference type="InterPro" id="IPR051533">
    <property type="entry name" value="WaaL-like"/>
</dbReference>
<feature type="transmembrane region" description="Helical" evidence="2">
    <location>
        <begin position="468"/>
        <end position="487"/>
    </location>
</feature>
<feature type="transmembrane region" description="Helical" evidence="2">
    <location>
        <begin position="418"/>
        <end position="437"/>
    </location>
</feature>
<feature type="transmembrane region" description="Helical" evidence="2">
    <location>
        <begin position="314"/>
        <end position="333"/>
    </location>
</feature>
<keyword evidence="2" id="KW-0472">Membrane</keyword>
<evidence type="ECO:0000313" key="4">
    <source>
        <dbReference type="Proteomes" id="UP000198866"/>
    </source>
</evidence>
<feature type="transmembrane region" description="Helical" evidence="2">
    <location>
        <begin position="82"/>
        <end position="100"/>
    </location>
</feature>
<dbReference type="PANTHER" id="PTHR37422:SF13">
    <property type="entry name" value="LIPOPOLYSACCHARIDE BIOSYNTHESIS PROTEIN PA4999-RELATED"/>
    <property type="match status" value="1"/>
</dbReference>
<evidence type="ECO:0000256" key="2">
    <source>
        <dbReference type="SAM" id="Phobius"/>
    </source>
</evidence>
<feature type="region of interest" description="Disordered" evidence="1">
    <location>
        <begin position="1"/>
        <end position="24"/>
    </location>
</feature>
<proteinExistence type="predicted"/>
<keyword evidence="4" id="KW-1185">Reference proteome</keyword>
<keyword evidence="2" id="KW-0812">Transmembrane</keyword>
<evidence type="ECO:0008006" key="5">
    <source>
        <dbReference type="Google" id="ProtNLM"/>
    </source>
</evidence>
<feature type="compositionally biased region" description="Low complexity" evidence="1">
    <location>
        <begin position="10"/>
        <end position="20"/>
    </location>
</feature>
<dbReference type="EMBL" id="FNYE01000001">
    <property type="protein sequence ID" value="SEI40893.1"/>
    <property type="molecule type" value="Genomic_DNA"/>
</dbReference>
<feature type="transmembrane region" description="Helical" evidence="2">
    <location>
        <begin position="444"/>
        <end position="462"/>
    </location>
</feature>
<dbReference type="AlphaFoldDB" id="A0A1H6QAX7"/>
<sequence>MAMSPPPTRRAPGAPRAAPRSLQRRAGARVRAMRKTVLVPIGLFVLSIVLIAVHLARPVEFLFPLGSLVIGYWLYRKSPPHYVGFVCWLFFLSPWLRRLADFVNGSFNDKSMIMMAPLLAVALCGLSLITGANTLGQRRNAPLILIVVGLMYGFIVGVAQTGFGPAVYTLVNWLFPPLVAFYLNVTWQHYPDYQRVLLRTAVYGGLVMGVYGVIQYVVVPPWDLFWLIAVKITSFGKPVPYGLRVWSTMNSPGPFAVTIMYLLQISLASREFMRIPMMLSAASALLFTSVRSCWGGLVIGLVYPVAMLDGRSRLKLLCAVVGVAALCSPVMMFDQVSDGVLKRMQTMSDISNDNSFQSRQMLYEAWLSAAFSNISGDGLGSTGLGTKLSSDPTKAASPAGTIDSGILEVPTVLGWPGSLLYVGGILMLMWRAFLASIVRSKDRLAICGAGVSLAIFAMMAFTNTLVGVTGMFYFIGVMLPVIGLRHARRTAHAAKKAAARTPAPAAPAAAMARTARSQGQRAPLHGGATPLYKVRL</sequence>
<dbReference type="PANTHER" id="PTHR37422">
    <property type="entry name" value="TEICHURONIC ACID BIOSYNTHESIS PROTEIN TUAE"/>
    <property type="match status" value="1"/>
</dbReference>
<feature type="transmembrane region" description="Helical" evidence="2">
    <location>
        <begin position="166"/>
        <end position="185"/>
    </location>
</feature>
<feature type="transmembrane region" description="Helical" evidence="2">
    <location>
        <begin position="197"/>
        <end position="218"/>
    </location>
</feature>
<dbReference type="OrthoDB" id="7295126at2"/>
<feature type="transmembrane region" description="Helical" evidence="2">
    <location>
        <begin position="112"/>
        <end position="129"/>
    </location>
</feature>